<keyword evidence="2" id="KW-0808">Transferase</keyword>
<keyword evidence="4" id="KW-1185">Reference proteome</keyword>
<protein>
    <recommendedName>
        <fullName evidence="2">RTX toxin-activating lysine-acyltransferase</fullName>
        <ecNumber evidence="2">2.3.1.-</ecNumber>
    </recommendedName>
</protein>
<dbReference type="EMBL" id="JAVFJF020000018">
    <property type="protein sequence ID" value="MEJ8675159.1"/>
    <property type="molecule type" value="Genomic_DNA"/>
</dbReference>
<accession>A0ABU8V1Y7</accession>
<comment type="caution">
    <text evidence="3">The sequence shown here is derived from an EMBL/GenBank/DDBJ whole genome shotgun (WGS) entry which is preliminary data.</text>
</comment>
<dbReference type="Pfam" id="PF02794">
    <property type="entry name" value="HlyC"/>
    <property type="match status" value="1"/>
</dbReference>
<dbReference type="RefSeq" id="WP_261175091.1">
    <property type="nucleotide sequence ID" value="NZ_JAFCYX010000012.1"/>
</dbReference>
<keyword evidence="2" id="KW-0012">Acyltransferase</keyword>
<dbReference type="PRINTS" id="PR01489">
    <property type="entry name" value="RTXTOXINC"/>
</dbReference>
<comment type="similarity">
    <text evidence="1 2">Belongs to the RTX toxin acyltransferase family.</text>
</comment>
<sequence length="151" mass="16845">MKIMDFESSSIPRHNLLGGILSISLNSDSHKSYTLEQWERRVVPALMLGQFSYYLSDEGLPLAFCNWAFVSTAVRSALLTGDRDIVPSDWQSGDSPFIVELIAPFGHEQQVVADVAERVFKISRGDKICVQRGLRHTGIGYATKSVEWIGI</sequence>
<name>A0ABU8V1Y7_9NEIS</name>
<keyword evidence="2" id="KW-0963">Cytoplasm</keyword>
<dbReference type="InterPro" id="IPR003996">
    <property type="entry name" value="RTX_toxin-activating_protC_bac"/>
</dbReference>
<organism evidence="3 4">
    <name type="scientific">Chromobacterium amazonense</name>
    <dbReference type="NCBI Taxonomy" id="1382803"/>
    <lineage>
        <taxon>Bacteria</taxon>
        <taxon>Pseudomonadati</taxon>
        <taxon>Pseudomonadota</taxon>
        <taxon>Betaproteobacteria</taxon>
        <taxon>Neisseriales</taxon>
        <taxon>Chromobacteriaceae</taxon>
        <taxon>Chromobacterium</taxon>
    </lineage>
</organism>
<evidence type="ECO:0000256" key="2">
    <source>
        <dbReference type="RuleBase" id="RU368102"/>
    </source>
</evidence>
<evidence type="ECO:0000256" key="1">
    <source>
        <dbReference type="ARBA" id="ARBA00005686"/>
    </source>
</evidence>
<keyword evidence="2" id="KW-0204">Cytolysis</keyword>
<dbReference type="EC" id="2.3.1.-" evidence="2"/>
<proteinExistence type="inferred from homology"/>
<evidence type="ECO:0000313" key="3">
    <source>
        <dbReference type="EMBL" id="MEJ8675159.1"/>
    </source>
</evidence>
<comment type="function">
    <text evidence="2">Involved in fatty acylation of protoxin at internal lysine residues, thereby converting it to the active toxin.</text>
</comment>
<reference evidence="3 4" key="1">
    <citation type="submission" date="2023-12" db="EMBL/GenBank/DDBJ databases">
        <title>Evaluation and characterization of a potential secondary metabolite violacein from indigenous Chromobacterium amazonense SAM215.</title>
        <authorList>
            <person name="Tarafdar M.R."/>
            <person name="Abedin S.M."/>
            <person name="Atiqua A."/>
            <person name="Saha A."/>
            <person name="Khan S.N."/>
        </authorList>
    </citation>
    <scope>NUCLEOTIDE SEQUENCE [LARGE SCALE GENOMIC DNA]</scope>
    <source>
        <strain evidence="3 4">SAM215</strain>
    </source>
</reference>
<evidence type="ECO:0000313" key="4">
    <source>
        <dbReference type="Proteomes" id="UP001224516"/>
    </source>
</evidence>
<gene>
    <name evidence="3" type="ORF">QCL97_010520</name>
</gene>
<comment type="subcellular location">
    <subcellularLocation>
        <location evidence="2">Cytoplasm</location>
    </subcellularLocation>
</comment>
<dbReference type="Proteomes" id="UP001224516">
    <property type="component" value="Unassembled WGS sequence"/>
</dbReference>